<proteinExistence type="predicted"/>
<evidence type="ECO:0000256" key="1">
    <source>
        <dbReference type="ARBA" id="ARBA00022500"/>
    </source>
</evidence>
<dbReference type="PANTHER" id="PTHR39452:SF1">
    <property type="entry name" value="CHEY-P PHOSPHATASE CHEX"/>
    <property type="match status" value="1"/>
</dbReference>
<keyword evidence="4" id="KW-1185">Reference proteome</keyword>
<accession>A0ABS3AXH1</accession>
<gene>
    <name evidence="3" type="ORF">JYU06_03555</name>
</gene>
<dbReference type="InterPro" id="IPR038756">
    <property type="entry name" value="CheX-like"/>
</dbReference>
<evidence type="ECO:0000313" key="4">
    <source>
        <dbReference type="Proteomes" id="UP000717534"/>
    </source>
</evidence>
<dbReference type="InterPro" id="IPR028976">
    <property type="entry name" value="CheC-like_sf"/>
</dbReference>
<comment type="caution">
    <text evidence="3">The sequence shown here is derived from an EMBL/GenBank/DDBJ whole genome shotgun (WGS) entry which is preliminary data.</text>
</comment>
<protein>
    <submittedName>
        <fullName evidence="3">Chemotaxis protein CheX</fullName>
    </submittedName>
</protein>
<organism evidence="3 4">
    <name type="scientific">Desulfotalea psychrophila</name>
    <dbReference type="NCBI Taxonomy" id="84980"/>
    <lineage>
        <taxon>Bacteria</taxon>
        <taxon>Pseudomonadati</taxon>
        <taxon>Thermodesulfobacteriota</taxon>
        <taxon>Desulfobulbia</taxon>
        <taxon>Desulfobulbales</taxon>
        <taxon>Desulfocapsaceae</taxon>
        <taxon>Desulfotalea</taxon>
    </lineage>
</organism>
<sequence length="155" mass="16423">MNVGQAIIDATTEVFSTMLMVDLEVGETVEGKDGDIPANITSMIGLGKDIRGMLAVHCPAVVAKDITGSFLGMEVTELNEDVKDAIGEIANMVAGNMKVAFGEDGKNIEIAIPTTIIGDSFRTSGMAGAHRVAVYFTMNNEVFLIELKYICSSGD</sequence>
<dbReference type="Gene3D" id="3.40.1550.10">
    <property type="entry name" value="CheC-like"/>
    <property type="match status" value="1"/>
</dbReference>
<name>A0ABS3AXH1_9BACT</name>
<dbReference type="EMBL" id="JAFITO010000026">
    <property type="protein sequence ID" value="MBN4068582.1"/>
    <property type="molecule type" value="Genomic_DNA"/>
</dbReference>
<dbReference type="CDD" id="cd17906">
    <property type="entry name" value="CheX"/>
    <property type="match status" value="1"/>
</dbReference>
<evidence type="ECO:0000259" key="2">
    <source>
        <dbReference type="Pfam" id="PF13690"/>
    </source>
</evidence>
<dbReference type="Pfam" id="PF13690">
    <property type="entry name" value="CheX"/>
    <property type="match status" value="1"/>
</dbReference>
<reference evidence="3 4" key="1">
    <citation type="submission" date="2021-02" db="EMBL/GenBank/DDBJ databases">
        <title>Activity-based single-cell genomes from oceanic crustal fluid captures similar information to metagenomic and metatranscriptomic surveys with orders of magnitude less sampling.</title>
        <authorList>
            <person name="D'Angelo T.S."/>
            <person name="Orcutt B.N."/>
        </authorList>
    </citation>
    <scope>NUCLEOTIDE SEQUENCE [LARGE SCALE GENOMIC DNA]</scope>
    <source>
        <strain evidence="3">AH-315-G02</strain>
    </source>
</reference>
<dbReference type="Proteomes" id="UP000717534">
    <property type="component" value="Unassembled WGS sequence"/>
</dbReference>
<feature type="domain" description="Chemotaxis phosphatase CheX-like" evidence="2">
    <location>
        <begin position="40"/>
        <end position="137"/>
    </location>
</feature>
<evidence type="ECO:0000313" key="3">
    <source>
        <dbReference type="EMBL" id="MBN4068582.1"/>
    </source>
</evidence>
<dbReference type="PANTHER" id="PTHR39452">
    <property type="entry name" value="CHEY-P PHOSPHATASE CHEX"/>
    <property type="match status" value="1"/>
</dbReference>
<dbReference type="InterPro" id="IPR028051">
    <property type="entry name" value="CheX-like_dom"/>
</dbReference>
<keyword evidence="1" id="KW-0145">Chemotaxis</keyword>
<dbReference type="SUPFAM" id="SSF103039">
    <property type="entry name" value="CheC-like"/>
    <property type="match status" value="1"/>
</dbReference>